<keyword evidence="4 5" id="KW-0472">Membrane</keyword>
<evidence type="ECO:0000256" key="1">
    <source>
        <dbReference type="ARBA" id="ARBA00004141"/>
    </source>
</evidence>
<feature type="domain" description="ABC transmembrane type-1" evidence="6">
    <location>
        <begin position="83"/>
        <end position="282"/>
    </location>
</feature>
<comment type="similarity">
    <text evidence="5">Belongs to the binding-protein-dependent transport system permease family.</text>
</comment>
<dbReference type="GO" id="GO:0005886">
    <property type="term" value="C:plasma membrane"/>
    <property type="evidence" value="ECO:0007669"/>
    <property type="project" value="UniProtKB-SubCell"/>
</dbReference>
<feature type="transmembrane region" description="Helical" evidence="5">
    <location>
        <begin position="264"/>
        <end position="282"/>
    </location>
</feature>
<accession>A0A5P3X9M8</accession>
<gene>
    <name evidence="7" type="ORF">D4A35_00235</name>
</gene>
<keyword evidence="5" id="KW-0813">Transport</keyword>
<dbReference type="CDD" id="cd06261">
    <property type="entry name" value="TM_PBP2"/>
    <property type="match status" value="2"/>
</dbReference>
<evidence type="ECO:0000256" key="3">
    <source>
        <dbReference type="ARBA" id="ARBA00022989"/>
    </source>
</evidence>
<feature type="transmembrane region" description="Helical" evidence="5">
    <location>
        <begin position="122"/>
        <end position="142"/>
    </location>
</feature>
<evidence type="ECO:0000256" key="5">
    <source>
        <dbReference type="RuleBase" id="RU363032"/>
    </source>
</evidence>
<dbReference type="AlphaFoldDB" id="A0A5P3X9M8"/>
<protein>
    <submittedName>
        <fullName evidence="7">Iron ABC transporter permease</fullName>
    </submittedName>
</protein>
<dbReference type="Gene3D" id="1.10.3720.10">
    <property type="entry name" value="MetI-like"/>
    <property type="match status" value="2"/>
</dbReference>
<proteinExistence type="inferred from homology"/>
<dbReference type="PANTHER" id="PTHR43496">
    <property type="entry name" value="PROTEIN LPLB"/>
    <property type="match status" value="1"/>
</dbReference>
<dbReference type="PANTHER" id="PTHR43496:SF1">
    <property type="entry name" value="POLYGALACTURONAN_RHAMNOGALACTURONAN TRANSPORT SYSTEM PERMEASE PROTEIN YTEP"/>
    <property type="match status" value="1"/>
</dbReference>
<feature type="transmembrane region" description="Helical" evidence="5">
    <location>
        <begin position="311"/>
        <end position="339"/>
    </location>
</feature>
<organism evidence="7 8">
    <name type="scientific">Paraclostridium bifermentans</name>
    <name type="common">Clostridium bifermentans</name>
    <dbReference type="NCBI Taxonomy" id="1490"/>
    <lineage>
        <taxon>Bacteria</taxon>
        <taxon>Bacillati</taxon>
        <taxon>Bacillota</taxon>
        <taxon>Clostridia</taxon>
        <taxon>Peptostreptococcales</taxon>
        <taxon>Peptostreptococcaceae</taxon>
        <taxon>Paraclostridium</taxon>
    </lineage>
</organism>
<feature type="transmembrane region" description="Helical" evidence="5">
    <location>
        <begin position="87"/>
        <end position="110"/>
    </location>
</feature>
<dbReference type="SUPFAM" id="SSF161098">
    <property type="entry name" value="MetI-like"/>
    <property type="match status" value="2"/>
</dbReference>
<dbReference type="PROSITE" id="PS50928">
    <property type="entry name" value="ABC_TM1"/>
    <property type="match status" value="2"/>
</dbReference>
<keyword evidence="3 5" id="KW-1133">Transmembrane helix</keyword>
<feature type="domain" description="ABC transmembrane type-1" evidence="6">
    <location>
        <begin position="365"/>
        <end position="555"/>
    </location>
</feature>
<evidence type="ECO:0000259" key="6">
    <source>
        <dbReference type="PROSITE" id="PS50928"/>
    </source>
</evidence>
<dbReference type="GO" id="GO:0055085">
    <property type="term" value="P:transmembrane transport"/>
    <property type="evidence" value="ECO:0007669"/>
    <property type="project" value="InterPro"/>
</dbReference>
<dbReference type="EMBL" id="CP032452">
    <property type="protein sequence ID" value="QEZ67432.1"/>
    <property type="molecule type" value="Genomic_DNA"/>
</dbReference>
<dbReference type="Pfam" id="PF00528">
    <property type="entry name" value="BPD_transp_1"/>
    <property type="match status" value="2"/>
</dbReference>
<dbReference type="InterPro" id="IPR035906">
    <property type="entry name" value="MetI-like_sf"/>
</dbReference>
<comment type="subcellular location">
    <subcellularLocation>
        <location evidence="5">Cell membrane</location>
        <topology evidence="5">Multi-pass membrane protein</topology>
    </subcellularLocation>
    <subcellularLocation>
        <location evidence="1">Membrane</location>
        <topology evidence="1">Multi-pass membrane protein</topology>
    </subcellularLocation>
</comment>
<sequence length="561" mass="61523">MNGVKILEINQRNNKLNERIVKNLAIRFSDYIEKVLILTIVLGILVFILYPVISVISTSFIKEGKFTLEEYTTLFSSNNIDLIKNSIYTATLSSIIAIIVSTIIATYIVFVSNKLSKFINHVLILTMISPPFVGSLAFILLFGRRGIITHDLLGLSTNPYGWQGIVLMQSIGEISFASIMIAGILKNIDNRLISASRDLGASSLETIKRVILPLATPGILATLFIIFTKNLSDFGTPIIIGGKFNVLATEAYLTAIGRANLPKAAAMSVILIVPAIIAFYFYRKSMKKIGSLSGGTKSSTSKHIDFNISKYLKLILGIITWSFIVIILIQYITIFISAISNRASGNLTFTLDYMKAFKLTNLDSFIRSIKYSLAAGFLASLIGILLSYYVERRTIYGMRFIEFISSLPYIIPGTFFGIGYILAFNKKPLLLTGTVAIVVLNCTFRQISVGSKSASALFPNIDKQIEKAATDLGAPKLMIVKDIIIPLLKPAFLSSFINTFTSTMTTVGAIIFLISPGANVATVEMFNVIKNGNYGLGSVIACFIIIITFTVNILAIKILDN</sequence>
<dbReference type="InterPro" id="IPR000515">
    <property type="entry name" value="MetI-like"/>
</dbReference>
<feature type="transmembrane region" description="Helical" evidence="5">
    <location>
        <begin position="534"/>
        <end position="556"/>
    </location>
</feature>
<reference evidence="7 8" key="1">
    <citation type="submission" date="2018-09" db="EMBL/GenBank/DDBJ databases">
        <title>A clostridial neurotoxin that targets Anopheles mosquitoes.</title>
        <authorList>
            <person name="Contreras E."/>
            <person name="Masuyer G."/>
            <person name="Qureshi N."/>
            <person name="Chawla S."/>
            <person name="Lim H.L."/>
            <person name="Chen J."/>
            <person name="Stenmark P."/>
            <person name="Gill S."/>
        </authorList>
    </citation>
    <scope>NUCLEOTIDE SEQUENCE [LARGE SCALE GENOMIC DNA]</scope>
    <source>
        <strain evidence="7 8">Cbm</strain>
    </source>
</reference>
<feature type="transmembrane region" description="Helical" evidence="5">
    <location>
        <begin position="369"/>
        <end position="388"/>
    </location>
</feature>
<evidence type="ECO:0000313" key="7">
    <source>
        <dbReference type="EMBL" id="QEZ67432.1"/>
    </source>
</evidence>
<feature type="transmembrane region" description="Helical" evidence="5">
    <location>
        <begin position="491"/>
        <end position="514"/>
    </location>
</feature>
<dbReference type="Proteomes" id="UP000326961">
    <property type="component" value="Chromosome"/>
</dbReference>
<name>A0A5P3X9M8_PARBF</name>
<feature type="transmembrane region" description="Helical" evidence="5">
    <location>
        <begin position="162"/>
        <end position="185"/>
    </location>
</feature>
<evidence type="ECO:0000256" key="2">
    <source>
        <dbReference type="ARBA" id="ARBA00022692"/>
    </source>
</evidence>
<evidence type="ECO:0000313" key="8">
    <source>
        <dbReference type="Proteomes" id="UP000326961"/>
    </source>
</evidence>
<keyword evidence="2 5" id="KW-0812">Transmembrane</keyword>
<feature type="transmembrane region" description="Helical" evidence="5">
    <location>
        <begin position="206"/>
        <end position="227"/>
    </location>
</feature>
<feature type="transmembrane region" description="Helical" evidence="5">
    <location>
        <begin position="35"/>
        <end position="61"/>
    </location>
</feature>
<evidence type="ECO:0000256" key="4">
    <source>
        <dbReference type="ARBA" id="ARBA00023136"/>
    </source>
</evidence>
<feature type="transmembrane region" description="Helical" evidence="5">
    <location>
        <begin position="400"/>
        <end position="423"/>
    </location>
</feature>